<protein>
    <recommendedName>
        <fullName evidence="10">P-loop containing nucleoside triphosphate hydrolase protein</fullName>
    </recommendedName>
</protein>
<evidence type="ECO:0008006" key="10">
    <source>
        <dbReference type="Google" id="ProtNLM"/>
    </source>
</evidence>
<dbReference type="AlphaFoldDB" id="A0A5C3LPD8"/>
<dbReference type="InterPro" id="IPR014813">
    <property type="entry name" value="Gnl3_N_dom"/>
</dbReference>
<name>A0A5C3LPD8_9AGAR</name>
<evidence type="ECO:0000313" key="9">
    <source>
        <dbReference type="Proteomes" id="UP000308652"/>
    </source>
</evidence>
<dbReference type="PANTHER" id="PTHR11089">
    <property type="entry name" value="GTP-BINDING PROTEIN-RELATED"/>
    <property type="match status" value="1"/>
</dbReference>
<evidence type="ECO:0000256" key="2">
    <source>
        <dbReference type="ARBA" id="ARBA00022741"/>
    </source>
</evidence>
<keyword evidence="2" id="KW-0547">Nucleotide-binding</keyword>
<feature type="compositionally biased region" description="Basic residues" evidence="5">
    <location>
        <begin position="78"/>
        <end position="89"/>
    </location>
</feature>
<sequence length="686" mass="74721">MPRIRKKTSNRASTNDRKKLEHKVKESRKKKAKAAKKNPQWKSKHKKDPGIPGEFPYKDQILAEVAEQRRIAEEEKQRRKNEKKTARMKHQPEADAESGSEAEAEEVEVEAEAQSQGNLPAGKKLNVGADGIASLSAKLITATLKKRPIAVEEVEEEEEEEEVPVLINRDLPTLRSVLDKADVVVEILDARDPLSYRSKHLEDLALAGKKKTVLVLNKIDTCPRECVASWSTHLRTQHPTFLFRSATSFLPTGPEPTIPPKGKGKGKAKIPVDDAVGVDSVLAYLSKCTKAKDKEPLTVAIVGFTNSGKSAFINSILRKAALPVYSLASSSRGPTTTALPQEVALEAGKKDILFIDTPGLSWATDDEAENLDEIRARDILLRSKGRIDRLKDPAPPVAQLVSRANTEDLMLLYSLPAFAKGDSTSFLSGVARSNQLIKKKGELDLTGAARIVLKDWNTGKFARFTTAPPSASTATSLDADLYIGDEAILAALPTRKQMRKSNGLVKLTSGALEERKAAIEEQWAALQDEEDSDEDNEEDESDMEADVADEEKEEDVEMDEDEEDEAMPVPAAISNKQKRKRGAEPIPAPPSKKVAFAADPKSSKQARKAGSLKGRVVAQEKETGGENPTSRSAAARALQSKAVPAKTKTAAKDVKDAKVANMAAKKSKVTAAAGGNEEAYDFGRFF</sequence>
<evidence type="ECO:0000256" key="4">
    <source>
        <dbReference type="ARBA" id="ARBA00023242"/>
    </source>
</evidence>
<feature type="compositionally biased region" description="Basic residues" evidence="5">
    <location>
        <begin position="20"/>
        <end position="36"/>
    </location>
</feature>
<evidence type="ECO:0000256" key="5">
    <source>
        <dbReference type="SAM" id="MobiDB-lite"/>
    </source>
</evidence>
<gene>
    <name evidence="8" type="ORF">BDQ12DRAFT_635436</name>
</gene>
<dbReference type="GO" id="GO:0005730">
    <property type="term" value="C:nucleolus"/>
    <property type="evidence" value="ECO:0007669"/>
    <property type="project" value="TreeGrafter"/>
</dbReference>
<evidence type="ECO:0000259" key="6">
    <source>
        <dbReference type="Pfam" id="PF01926"/>
    </source>
</evidence>
<evidence type="ECO:0000256" key="1">
    <source>
        <dbReference type="ARBA" id="ARBA00004123"/>
    </source>
</evidence>
<reference evidence="8 9" key="1">
    <citation type="journal article" date="2019" name="Nat. Ecol. Evol.">
        <title>Megaphylogeny resolves global patterns of mushroom evolution.</title>
        <authorList>
            <person name="Varga T."/>
            <person name="Krizsan K."/>
            <person name="Foldi C."/>
            <person name="Dima B."/>
            <person name="Sanchez-Garcia M."/>
            <person name="Sanchez-Ramirez S."/>
            <person name="Szollosi G.J."/>
            <person name="Szarkandi J.G."/>
            <person name="Papp V."/>
            <person name="Albert L."/>
            <person name="Andreopoulos W."/>
            <person name="Angelini C."/>
            <person name="Antonin V."/>
            <person name="Barry K.W."/>
            <person name="Bougher N.L."/>
            <person name="Buchanan P."/>
            <person name="Buyck B."/>
            <person name="Bense V."/>
            <person name="Catcheside P."/>
            <person name="Chovatia M."/>
            <person name="Cooper J."/>
            <person name="Damon W."/>
            <person name="Desjardin D."/>
            <person name="Finy P."/>
            <person name="Geml J."/>
            <person name="Haridas S."/>
            <person name="Hughes K."/>
            <person name="Justo A."/>
            <person name="Karasinski D."/>
            <person name="Kautmanova I."/>
            <person name="Kiss B."/>
            <person name="Kocsube S."/>
            <person name="Kotiranta H."/>
            <person name="LaButti K.M."/>
            <person name="Lechner B.E."/>
            <person name="Liimatainen K."/>
            <person name="Lipzen A."/>
            <person name="Lukacs Z."/>
            <person name="Mihaltcheva S."/>
            <person name="Morgado L.N."/>
            <person name="Niskanen T."/>
            <person name="Noordeloos M.E."/>
            <person name="Ohm R.A."/>
            <person name="Ortiz-Santana B."/>
            <person name="Ovrebo C."/>
            <person name="Racz N."/>
            <person name="Riley R."/>
            <person name="Savchenko A."/>
            <person name="Shiryaev A."/>
            <person name="Soop K."/>
            <person name="Spirin V."/>
            <person name="Szebenyi C."/>
            <person name="Tomsovsky M."/>
            <person name="Tulloss R.E."/>
            <person name="Uehling J."/>
            <person name="Grigoriev I.V."/>
            <person name="Vagvolgyi C."/>
            <person name="Papp T."/>
            <person name="Martin F.M."/>
            <person name="Miettinen O."/>
            <person name="Hibbett D.S."/>
            <person name="Nagy L.G."/>
        </authorList>
    </citation>
    <scope>NUCLEOTIDE SEQUENCE [LARGE SCALE GENOMIC DNA]</scope>
    <source>
        <strain evidence="8 9">CBS 166.37</strain>
    </source>
</reference>
<evidence type="ECO:0000259" key="7">
    <source>
        <dbReference type="Pfam" id="PF08701"/>
    </source>
</evidence>
<feature type="domain" description="Guanine nucleotide-binding protein-like 3 N-terminal" evidence="7">
    <location>
        <begin position="15"/>
        <end position="89"/>
    </location>
</feature>
<proteinExistence type="predicted"/>
<feature type="region of interest" description="Disordered" evidence="5">
    <location>
        <begin position="1"/>
        <end position="123"/>
    </location>
</feature>
<feature type="domain" description="G" evidence="6">
    <location>
        <begin position="298"/>
        <end position="368"/>
    </location>
</feature>
<dbReference type="Proteomes" id="UP000308652">
    <property type="component" value="Unassembled WGS sequence"/>
</dbReference>
<feature type="compositionally biased region" description="Acidic residues" evidence="5">
    <location>
        <begin position="527"/>
        <end position="566"/>
    </location>
</feature>
<dbReference type="Gene3D" id="3.40.50.300">
    <property type="entry name" value="P-loop containing nucleotide triphosphate hydrolases"/>
    <property type="match status" value="1"/>
</dbReference>
<dbReference type="InterPro" id="IPR006073">
    <property type="entry name" value="GTP-bd"/>
</dbReference>
<dbReference type="GO" id="GO:0005525">
    <property type="term" value="F:GTP binding"/>
    <property type="evidence" value="ECO:0007669"/>
    <property type="project" value="UniProtKB-KW"/>
</dbReference>
<dbReference type="InterPro" id="IPR027417">
    <property type="entry name" value="P-loop_NTPase"/>
</dbReference>
<feature type="compositionally biased region" description="Acidic residues" evidence="5">
    <location>
        <begin position="94"/>
        <end position="111"/>
    </location>
</feature>
<dbReference type="InterPro" id="IPR050755">
    <property type="entry name" value="TRAFAC_YlqF/YawG_RiboMat"/>
</dbReference>
<keyword evidence="9" id="KW-1185">Reference proteome</keyword>
<dbReference type="Pfam" id="PF08701">
    <property type="entry name" value="GN3L_Grn1"/>
    <property type="match status" value="1"/>
</dbReference>
<dbReference type="SUPFAM" id="SSF52540">
    <property type="entry name" value="P-loop containing nucleoside triphosphate hydrolases"/>
    <property type="match status" value="1"/>
</dbReference>
<dbReference type="InterPro" id="IPR023179">
    <property type="entry name" value="GTP-bd_ortho_bundle_sf"/>
</dbReference>
<feature type="region of interest" description="Disordered" evidence="5">
    <location>
        <begin position="525"/>
        <end position="649"/>
    </location>
</feature>
<dbReference type="EMBL" id="ML213625">
    <property type="protein sequence ID" value="TFK35009.1"/>
    <property type="molecule type" value="Genomic_DNA"/>
</dbReference>
<feature type="compositionally biased region" description="Basic and acidic residues" evidence="5">
    <location>
        <begin position="66"/>
        <end position="77"/>
    </location>
</feature>
<evidence type="ECO:0000256" key="3">
    <source>
        <dbReference type="ARBA" id="ARBA00023134"/>
    </source>
</evidence>
<comment type="subcellular location">
    <subcellularLocation>
        <location evidence="1">Nucleus</location>
    </subcellularLocation>
</comment>
<dbReference type="OrthoDB" id="10266128at2759"/>
<accession>A0A5C3LPD8</accession>
<evidence type="ECO:0000313" key="8">
    <source>
        <dbReference type="EMBL" id="TFK35009.1"/>
    </source>
</evidence>
<dbReference type="Pfam" id="PF01926">
    <property type="entry name" value="MMR_HSR1"/>
    <property type="match status" value="1"/>
</dbReference>
<dbReference type="Gene3D" id="1.10.1580.10">
    <property type="match status" value="1"/>
</dbReference>
<dbReference type="PANTHER" id="PTHR11089:SF30">
    <property type="entry name" value="GUANINE NUCLEOTIDE-BINDING PROTEIN-LIKE 3 HOMOLOG"/>
    <property type="match status" value="1"/>
</dbReference>
<dbReference type="STRING" id="68775.A0A5C3LPD8"/>
<organism evidence="8 9">
    <name type="scientific">Crucibulum laeve</name>
    <dbReference type="NCBI Taxonomy" id="68775"/>
    <lineage>
        <taxon>Eukaryota</taxon>
        <taxon>Fungi</taxon>
        <taxon>Dikarya</taxon>
        <taxon>Basidiomycota</taxon>
        <taxon>Agaricomycotina</taxon>
        <taxon>Agaricomycetes</taxon>
        <taxon>Agaricomycetidae</taxon>
        <taxon>Agaricales</taxon>
        <taxon>Agaricineae</taxon>
        <taxon>Nidulariaceae</taxon>
        <taxon>Crucibulum</taxon>
    </lineage>
</organism>
<keyword evidence="4" id="KW-0539">Nucleus</keyword>
<keyword evidence="3" id="KW-0342">GTP-binding</keyword>